<keyword evidence="2" id="KW-1185">Reference proteome</keyword>
<dbReference type="EMBL" id="VUJX02000004">
    <property type="protein sequence ID" value="KAL0937401.1"/>
    <property type="molecule type" value="Genomic_DNA"/>
</dbReference>
<evidence type="ECO:0000313" key="1">
    <source>
        <dbReference type="EMBL" id="KAL0937401.1"/>
    </source>
</evidence>
<evidence type="ECO:0000313" key="2">
    <source>
        <dbReference type="Proteomes" id="UP000805649"/>
    </source>
</evidence>
<name>A0ACC3YZZ5_COLTU</name>
<proteinExistence type="predicted"/>
<accession>A0ACC3YZZ5</accession>
<comment type="caution">
    <text evidence="1">The sequence shown here is derived from an EMBL/GenBank/DDBJ whole genome shotgun (WGS) entry which is preliminary data.</text>
</comment>
<dbReference type="Proteomes" id="UP000805649">
    <property type="component" value="Unassembled WGS sequence"/>
</dbReference>
<gene>
    <name evidence="1" type="ORF">CTRU02_207132</name>
</gene>
<sequence>MDAVLTKGYHLASNFTQLVAATPPPEVAFDSTQFILSAAALSLTMVSLEEPRRVAEIMLSWLGLDLVSLVELQTLWAGYGHICAISARPSESPNGNFNVNAISPTLQPDAEGSYRLILKLISPPRAKAGDEGHLRKMLSYEVEQYFYSEVAPRLGDDVAVAKCLASTQDLKGKPRAKELQALTATIITDLRPQFPVAGEKRLVLNRLQVKAALDWLARYHGISWASLPDDLNQFLLPPLEEAERRESGQAPTSPKLWLNGGYTYLATRRKEYSSLCRDEYSEWSAAFCEPLDGSTKSIAELVADFLTPSGRPFETYIHGDVKSENLFTTQAGDKVAFFDFQYAGLGLGVCDLAKLFTCSVPLEMLTHHEDIPDQLRMDKGEKALIENYRETLLREKPLGKGPSQYDWDVFIRHWETALVDWCRFQASWGFWGNTEWLEARVRSILADEDWKTWLMEEVTKR</sequence>
<protein>
    <submittedName>
        <fullName evidence="1">Pig-p domain-containing protein</fullName>
    </submittedName>
</protein>
<organism evidence="1 2">
    <name type="scientific">Colletotrichum truncatum</name>
    <name type="common">Anthracnose fungus</name>
    <name type="synonym">Colletotrichum capsici</name>
    <dbReference type="NCBI Taxonomy" id="5467"/>
    <lineage>
        <taxon>Eukaryota</taxon>
        <taxon>Fungi</taxon>
        <taxon>Dikarya</taxon>
        <taxon>Ascomycota</taxon>
        <taxon>Pezizomycotina</taxon>
        <taxon>Sordariomycetes</taxon>
        <taxon>Hypocreomycetidae</taxon>
        <taxon>Glomerellales</taxon>
        <taxon>Glomerellaceae</taxon>
        <taxon>Colletotrichum</taxon>
        <taxon>Colletotrichum truncatum species complex</taxon>
    </lineage>
</organism>
<reference evidence="1 2" key="1">
    <citation type="journal article" date="2020" name="Phytopathology">
        <title>Genome Sequence Resources of Colletotrichum truncatum, C. plurivorum, C. musicola, and C. sojae: Four Species Pathogenic to Soybean (Glycine max).</title>
        <authorList>
            <person name="Rogerio F."/>
            <person name="Boufleur T.R."/>
            <person name="Ciampi-Guillardi M."/>
            <person name="Sukno S.A."/>
            <person name="Thon M.R."/>
            <person name="Massola Junior N.S."/>
            <person name="Baroncelli R."/>
        </authorList>
    </citation>
    <scope>NUCLEOTIDE SEQUENCE [LARGE SCALE GENOMIC DNA]</scope>
    <source>
        <strain evidence="1 2">CMES1059</strain>
    </source>
</reference>